<dbReference type="PANTHER" id="PTHR36326:SF2">
    <property type="entry name" value="PROTEIN SULFUR DEFICIENCY-INDUCED 2"/>
    <property type="match status" value="1"/>
</dbReference>
<proteinExistence type="inferred from homology"/>
<evidence type="ECO:0000256" key="5">
    <source>
        <dbReference type="ARBA" id="ARBA00023242"/>
    </source>
</evidence>
<evidence type="ECO:0000256" key="6">
    <source>
        <dbReference type="ARBA" id="ARBA00025750"/>
    </source>
</evidence>
<feature type="repeat" description="TPR" evidence="7">
    <location>
        <begin position="158"/>
        <end position="191"/>
    </location>
</feature>
<comment type="similarity">
    <text evidence="6">Belongs to the MS5 protein family.</text>
</comment>
<dbReference type="SUPFAM" id="SSF48452">
    <property type="entry name" value="TPR-like"/>
    <property type="match status" value="1"/>
</dbReference>
<name>A0A817ATM6_BRANA</name>
<evidence type="ECO:0000256" key="3">
    <source>
        <dbReference type="ARBA" id="ARBA00022803"/>
    </source>
</evidence>
<dbReference type="PROSITE" id="PS50005">
    <property type="entry name" value="TPR"/>
    <property type="match status" value="1"/>
</dbReference>
<dbReference type="EMBL" id="HG994364">
    <property type="protein sequence ID" value="CAF2311467.1"/>
    <property type="molecule type" value="Genomic_DNA"/>
</dbReference>
<keyword evidence="4" id="KW-0175">Coiled coil</keyword>
<dbReference type="AlphaFoldDB" id="A0A817ATM6"/>
<reference evidence="8" key="1">
    <citation type="submission" date="2021-01" db="EMBL/GenBank/DDBJ databases">
        <authorList>
            <consortium name="Genoscope - CEA"/>
            <person name="William W."/>
        </authorList>
    </citation>
    <scope>NUCLEOTIDE SEQUENCE</scope>
</reference>
<dbReference type="InterPro" id="IPR011990">
    <property type="entry name" value="TPR-like_helical_dom_sf"/>
</dbReference>
<comment type="subcellular location">
    <subcellularLocation>
        <location evidence="1">Nucleus</location>
    </subcellularLocation>
</comment>
<evidence type="ECO:0000256" key="4">
    <source>
        <dbReference type="ARBA" id="ARBA00023054"/>
    </source>
</evidence>
<gene>
    <name evidence="8" type="ORF">DARMORV10_A10P03170.1</name>
</gene>
<evidence type="ECO:0000256" key="1">
    <source>
        <dbReference type="ARBA" id="ARBA00004123"/>
    </source>
</evidence>
<dbReference type="InterPro" id="IPR044961">
    <property type="entry name" value="MS5/SDI1"/>
</dbReference>
<evidence type="ECO:0000313" key="8">
    <source>
        <dbReference type="EMBL" id="CAF2311467.1"/>
    </source>
</evidence>
<keyword evidence="2" id="KW-0677">Repeat</keyword>
<evidence type="ECO:0000256" key="7">
    <source>
        <dbReference type="PROSITE-ProRule" id="PRU00339"/>
    </source>
</evidence>
<accession>A0A817ATM6</accession>
<keyword evidence="3 7" id="KW-0802">TPR repeat</keyword>
<organism evidence="8">
    <name type="scientific">Brassica napus</name>
    <name type="common">Rape</name>
    <dbReference type="NCBI Taxonomy" id="3708"/>
    <lineage>
        <taxon>Eukaryota</taxon>
        <taxon>Viridiplantae</taxon>
        <taxon>Streptophyta</taxon>
        <taxon>Embryophyta</taxon>
        <taxon>Tracheophyta</taxon>
        <taxon>Spermatophyta</taxon>
        <taxon>Magnoliopsida</taxon>
        <taxon>eudicotyledons</taxon>
        <taxon>Gunneridae</taxon>
        <taxon>Pentapetalae</taxon>
        <taxon>rosids</taxon>
        <taxon>malvids</taxon>
        <taxon>Brassicales</taxon>
        <taxon>Brassicaceae</taxon>
        <taxon>Brassiceae</taxon>
        <taxon>Brassica</taxon>
    </lineage>
</organism>
<keyword evidence="5" id="KW-0539">Nucleus</keyword>
<evidence type="ECO:0000256" key="2">
    <source>
        <dbReference type="ARBA" id="ARBA00022737"/>
    </source>
</evidence>
<protein>
    <submittedName>
        <fullName evidence="8">(rape) hypothetical protein</fullName>
    </submittedName>
</protein>
<dbReference type="SMART" id="SM00028">
    <property type="entry name" value="TPR"/>
    <property type="match status" value="1"/>
</dbReference>
<dbReference type="PANTHER" id="PTHR36326">
    <property type="entry name" value="PROTEIN POLLENLESS 3-LIKE 2"/>
    <property type="match status" value="1"/>
</dbReference>
<dbReference type="Proteomes" id="UP001295469">
    <property type="component" value="Chromosome A10"/>
</dbReference>
<dbReference type="InterPro" id="IPR019734">
    <property type="entry name" value="TPR_rpt"/>
</dbReference>
<dbReference type="GO" id="GO:0005634">
    <property type="term" value="C:nucleus"/>
    <property type="evidence" value="ECO:0007669"/>
    <property type="project" value="UniProtKB-SubCell"/>
</dbReference>
<dbReference type="Pfam" id="PF13181">
    <property type="entry name" value="TPR_8"/>
    <property type="match status" value="1"/>
</dbReference>
<sequence length="297" mass="34158">MMSLRRGGERQDFPAAAYNVVHKLPHGDSPYVRAKHVQLVEKDAEAAIELFWRAIKARDRVDSALKDMALLMKQQNRADEAIEAIQCFRDLCSRQAQESLDNVLIDLYKKCGRIEEQVELLKQKLWMIYQGEAFNGKPTKTARSHGKKFQVTVEKETSRILGNLGWAYMQLKDYTAAEAVYRKAQVVEPDANKACNLCTCLIKQGKFDEARTILFRDVLQEKREGFGDDSRLKARVQELLSELDVFASVSVECEVGMDEIAVVEGIDEFMKEWRRPLRTRRLPIFEEILPLRDQLAC</sequence>
<dbReference type="Gene3D" id="1.25.40.10">
    <property type="entry name" value="Tetratricopeptide repeat domain"/>
    <property type="match status" value="2"/>
</dbReference>